<dbReference type="Proteomes" id="UP001066276">
    <property type="component" value="Chromosome 6"/>
</dbReference>
<dbReference type="EMBL" id="JANPWB010000010">
    <property type="protein sequence ID" value="KAJ1141752.1"/>
    <property type="molecule type" value="Genomic_DNA"/>
</dbReference>
<organism evidence="2 3">
    <name type="scientific">Pleurodeles waltl</name>
    <name type="common">Iberian ribbed newt</name>
    <dbReference type="NCBI Taxonomy" id="8319"/>
    <lineage>
        <taxon>Eukaryota</taxon>
        <taxon>Metazoa</taxon>
        <taxon>Chordata</taxon>
        <taxon>Craniata</taxon>
        <taxon>Vertebrata</taxon>
        <taxon>Euteleostomi</taxon>
        <taxon>Amphibia</taxon>
        <taxon>Batrachia</taxon>
        <taxon>Caudata</taxon>
        <taxon>Salamandroidea</taxon>
        <taxon>Salamandridae</taxon>
        <taxon>Pleurodelinae</taxon>
        <taxon>Pleurodeles</taxon>
    </lineage>
</organism>
<evidence type="ECO:0000256" key="1">
    <source>
        <dbReference type="SAM" id="MobiDB-lite"/>
    </source>
</evidence>
<feature type="compositionally biased region" description="Basic and acidic residues" evidence="1">
    <location>
        <begin position="1"/>
        <end position="18"/>
    </location>
</feature>
<gene>
    <name evidence="2" type="ORF">NDU88_008080</name>
</gene>
<name>A0AAV7QQS4_PLEWA</name>
<comment type="caution">
    <text evidence="2">The sequence shown here is derived from an EMBL/GenBank/DDBJ whole genome shotgun (WGS) entry which is preliminary data.</text>
</comment>
<feature type="region of interest" description="Disordered" evidence="1">
    <location>
        <begin position="55"/>
        <end position="75"/>
    </location>
</feature>
<sequence>MRRAEPERDETEEHLCENRKHRTASGRCRGTSLEPVLAAVCLAQYPHIRPDAWAPAADRKPLHPSRHPAPRALKL</sequence>
<feature type="region of interest" description="Disordered" evidence="1">
    <location>
        <begin position="1"/>
        <end position="27"/>
    </location>
</feature>
<reference evidence="2" key="1">
    <citation type="journal article" date="2022" name="bioRxiv">
        <title>Sequencing and chromosome-scale assembly of the giantPleurodeles waltlgenome.</title>
        <authorList>
            <person name="Brown T."/>
            <person name="Elewa A."/>
            <person name="Iarovenko S."/>
            <person name="Subramanian E."/>
            <person name="Araus A.J."/>
            <person name="Petzold A."/>
            <person name="Susuki M."/>
            <person name="Suzuki K.-i.T."/>
            <person name="Hayashi T."/>
            <person name="Toyoda A."/>
            <person name="Oliveira C."/>
            <person name="Osipova E."/>
            <person name="Leigh N.D."/>
            <person name="Simon A."/>
            <person name="Yun M.H."/>
        </authorList>
    </citation>
    <scope>NUCLEOTIDE SEQUENCE</scope>
    <source>
        <strain evidence="2">20211129_DDA</strain>
        <tissue evidence="2">Liver</tissue>
    </source>
</reference>
<accession>A0AAV7QQS4</accession>
<protein>
    <submittedName>
        <fullName evidence="2">Uncharacterized protein</fullName>
    </submittedName>
</protein>
<keyword evidence="3" id="KW-1185">Reference proteome</keyword>
<evidence type="ECO:0000313" key="2">
    <source>
        <dbReference type="EMBL" id="KAJ1141752.1"/>
    </source>
</evidence>
<feature type="compositionally biased region" description="Basic residues" evidence="1">
    <location>
        <begin position="62"/>
        <end position="75"/>
    </location>
</feature>
<dbReference type="AlphaFoldDB" id="A0AAV7QQS4"/>
<proteinExistence type="predicted"/>
<evidence type="ECO:0000313" key="3">
    <source>
        <dbReference type="Proteomes" id="UP001066276"/>
    </source>
</evidence>